<evidence type="ECO:0000313" key="1">
    <source>
        <dbReference type="EMBL" id="JAD60833.1"/>
    </source>
</evidence>
<proteinExistence type="predicted"/>
<name>A0A0A9BF93_ARUDO</name>
<organism evidence="1">
    <name type="scientific">Arundo donax</name>
    <name type="common">Giant reed</name>
    <name type="synonym">Donax arundinaceus</name>
    <dbReference type="NCBI Taxonomy" id="35708"/>
    <lineage>
        <taxon>Eukaryota</taxon>
        <taxon>Viridiplantae</taxon>
        <taxon>Streptophyta</taxon>
        <taxon>Embryophyta</taxon>
        <taxon>Tracheophyta</taxon>
        <taxon>Spermatophyta</taxon>
        <taxon>Magnoliopsida</taxon>
        <taxon>Liliopsida</taxon>
        <taxon>Poales</taxon>
        <taxon>Poaceae</taxon>
        <taxon>PACMAD clade</taxon>
        <taxon>Arundinoideae</taxon>
        <taxon>Arundineae</taxon>
        <taxon>Arundo</taxon>
    </lineage>
</organism>
<sequence>MCFSYPFCGWLVWILKDKAGLLDLRLCQLWCCSA</sequence>
<reference evidence="1" key="1">
    <citation type="submission" date="2014-09" db="EMBL/GenBank/DDBJ databases">
        <authorList>
            <person name="Magalhaes I.L.F."/>
            <person name="Oliveira U."/>
            <person name="Santos F.R."/>
            <person name="Vidigal T.H.D.A."/>
            <person name="Brescovit A.D."/>
            <person name="Santos A.J."/>
        </authorList>
    </citation>
    <scope>NUCLEOTIDE SEQUENCE</scope>
    <source>
        <tissue evidence="1">Shoot tissue taken approximately 20 cm above the soil surface</tissue>
    </source>
</reference>
<reference evidence="1" key="2">
    <citation type="journal article" date="2015" name="Data Brief">
        <title>Shoot transcriptome of the giant reed, Arundo donax.</title>
        <authorList>
            <person name="Barrero R.A."/>
            <person name="Guerrero F.D."/>
            <person name="Moolhuijzen P."/>
            <person name="Goolsby J.A."/>
            <person name="Tidwell J."/>
            <person name="Bellgard S.E."/>
            <person name="Bellgard M.I."/>
        </authorList>
    </citation>
    <scope>NUCLEOTIDE SEQUENCE</scope>
    <source>
        <tissue evidence="1">Shoot tissue taken approximately 20 cm above the soil surface</tissue>
    </source>
</reference>
<protein>
    <submittedName>
        <fullName evidence="1">Uncharacterized protein</fullName>
    </submittedName>
</protein>
<dbReference type="EMBL" id="GBRH01237062">
    <property type="protein sequence ID" value="JAD60833.1"/>
    <property type="molecule type" value="Transcribed_RNA"/>
</dbReference>
<accession>A0A0A9BF93</accession>
<dbReference type="AlphaFoldDB" id="A0A0A9BF93"/>